<evidence type="ECO:0000256" key="5">
    <source>
        <dbReference type="ARBA" id="ARBA00023004"/>
    </source>
</evidence>
<proteinExistence type="predicted"/>
<feature type="domain" description="4Fe-4S ferredoxin-type" evidence="7">
    <location>
        <begin position="351"/>
        <end position="379"/>
    </location>
</feature>
<dbReference type="InterPro" id="IPR017896">
    <property type="entry name" value="4Fe4S_Fe-S-bd"/>
</dbReference>
<name>A6NZP8_9FIRM</name>
<dbReference type="eggNOG" id="COG2006">
    <property type="taxonomic scope" value="Bacteria"/>
</dbReference>
<dbReference type="Gene3D" id="3.30.70.20">
    <property type="match status" value="1"/>
</dbReference>
<keyword evidence="9" id="KW-1185">Reference proteome</keyword>
<dbReference type="InterPro" id="IPR017900">
    <property type="entry name" value="4Fe4S_Fe_S_CS"/>
</dbReference>
<dbReference type="PROSITE" id="PS51379">
    <property type="entry name" value="4FE4S_FER_2"/>
    <property type="match status" value="2"/>
</dbReference>
<comment type="caution">
    <text evidence="8">The sequence shown here is derived from an EMBL/GenBank/DDBJ whole genome shotgun (WGS) entry which is preliminary data.</text>
</comment>
<dbReference type="GO" id="GO:0046872">
    <property type="term" value="F:metal ion binding"/>
    <property type="evidence" value="ECO:0007669"/>
    <property type="project" value="UniProtKB-KW"/>
</dbReference>
<dbReference type="Pfam" id="PF04015">
    <property type="entry name" value="DUF362"/>
    <property type="match status" value="1"/>
</dbReference>
<evidence type="ECO:0000313" key="9">
    <source>
        <dbReference type="Proteomes" id="UP000003639"/>
    </source>
</evidence>
<keyword evidence="3" id="KW-0004">4Fe-4S</keyword>
<dbReference type="Proteomes" id="UP000003639">
    <property type="component" value="Unassembled WGS sequence"/>
</dbReference>
<evidence type="ECO:0000256" key="1">
    <source>
        <dbReference type="ARBA" id="ARBA00003532"/>
    </source>
</evidence>
<evidence type="ECO:0000256" key="2">
    <source>
        <dbReference type="ARBA" id="ARBA00013529"/>
    </source>
</evidence>
<dbReference type="SUPFAM" id="SSF54862">
    <property type="entry name" value="4Fe-4S ferredoxins"/>
    <property type="match status" value="1"/>
</dbReference>
<dbReference type="PROSITE" id="PS00198">
    <property type="entry name" value="4FE4S_FER_1"/>
    <property type="match status" value="2"/>
</dbReference>
<dbReference type="GO" id="GO:0051539">
    <property type="term" value="F:4 iron, 4 sulfur cluster binding"/>
    <property type="evidence" value="ECO:0007669"/>
    <property type="project" value="UniProtKB-KW"/>
</dbReference>
<keyword evidence="5" id="KW-0408">Iron</keyword>
<dbReference type="Pfam" id="PF13237">
    <property type="entry name" value="Fer4_10"/>
    <property type="match status" value="1"/>
</dbReference>
<sequence length="387" mass="40966">MNSMDNKVYAVRCTDYAQADEKLGLLLDMMGGMGRFAREGETLALKANLLESIAPDRAVTTHPSVVAAVATQTAKAGAKAVILDSPGGGHWQNSPAALEKLYNVTGMAEAARQSGAVLNYDMSREQRSFPQGELVRSFEVLSAPFQADGILNLCKLKTHMFMMMTGAVKNTFGLIPGLAKAGCHTRFQSKEQFAHMLLDLCALAAPRLSVMDAVVAMEGEGPGASGTPRPVGLLLASENPLALDVVAGAIMGLSKANNPLLLAAEQRGLGPVDLDQVELIGLDKAELPVPGYKLPPAPKGNMVGLPAVLNPFVDLTRRALSATPRVREACVGCGICAASCPVKAITVKNRRARIDTGKCIRCYCCHELCPHKAVELHTGALSRLLRG</sequence>
<evidence type="ECO:0000256" key="6">
    <source>
        <dbReference type="ARBA" id="ARBA00023014"/>
    </source>
</evidence>
<dbReference type="PANTHER" id="PTHR24960">
    <property type="entry name" value="PHOTOSYSTEM I IRON-SULFUR CENTER-RELATED"/>
    <property type="match status" value="1"/>
</dbReference>
<protein>
    <recommendedName>
        <fullName evidence="2">Ferredoxin</fullName>
    </recommendedName>
</protein>
<reference evidence="8 9" key="2">
    <citation type="submission" date="2007-06" db="EMBL/GenBank/DDBJ databases">
        <title>Draft genome sequence of Pseudoflavonifractor capillosus ATCC 29799.</title>
        <authorList>
            <person name="Sudarsanam P."/>
            <person name="Ley R."/>
            <person name="Guruge J."/>
            <person name="Turnbaugh P.J."/>
            <person name="Mahowald M."/>
            <person name="Liep D."/>
            <person name="Gordon J."/>
        </authorList>
    </citation>
    <scope>NUCLEOTIDE SEQUENCE [LARGE SCALE GENOMIC DNA]</scope>
    <source>
        <strain evidence="8 9">ATCC 29799</strain>
    </source>
</reference>
<dbReference type="eggNOG" id="COG2768">
    <property type="taxonomic scope" value="Bacteria"/>
</dbReference>
<organism evidence="8 9">
    <name type="scientific">Pseudoflavonifractor capillosus ATCC 29799</name>
    <dbReference type="NCBI Taxonomy" id="411467"/>
    <lineage>
        <taxon>Bacteria</taxon>
        <taxon>Bacillati</taxon>
        <taxon>Bacillota</taxon>
        <taxon>Clostridia</taxon>
        <taxon>Eubacteriales</taxon>
        <taxon>Oscillospiraceae</taxon>
        <taxon>Pseudoflavonifractor</taxon>
    </lineage>
</organism>
<evidence type="ECO:0000313" key="8">
    <source>
        <dbReference type="EMBL" id="EDM98401.1"/>
    </source>
</evidence>
<accession>A6NZP8</accession>
<dbReference type="PANTHER" id="PTHR24960:SF76">
    <property type="entry name" value="4FE-4S FERREDOXIN-TYPE DOMAIN-CONTAINING PROTEIN"/>
    <property type="match status" value="1"/>
</dbReference>
<evidence type="ECO:0000256" key="3">
    <source>
        <dbReference type="ARBA" id="ARBA00022485"/>
    </source>
</evidence>
<reference evidence="8 9" key="1">
    <citation type="submission" date="2007-04" db="EMBL/GenBank/DDBJ databases">
        <authorList>
            <person name="Fulton L."/>
            <person name="Clifton S."/>
            <person name="Fulton B."/>
            <person name="Xu J."/>
            <person name="Minx P."/>
            <person name="Pepin K.H."/>
            <person name="Johnson M."/>
            <person name="Thiruvilangam P."/>
            <person name="Bhonagiri V."/>
            <person name="Nash W.E."/>
            <person name="Mardis E.R."/>
            <person name="Wilson R.K."/>
        </authorList>
    </citation>
    <scope>NUCLEOTIDE SEQUENCE [LARGE SCALE GENOMIC DNA]</scope>
    <source>
        <strain evidence="8 9">ATCC 29799</strain>
    </source>
</reference>
<evidence type="ECO:0000256" key="4">
    <source>
        <dbReference type="ARBA" id="ARBA00022723"/>
    </source>
</evidence>
<gene>
    <name evidence="8" type="ORF">BACCAP_03700</name>
</gene>
<dbReference type="InterPro" id="IPR007160">
    <property type="entry name" value="DUF362"/>
</dbReference>
<keyword evidence="6" id="KW-0411">Iron-sulfur</keyword>
<keyword evidence="4" id="KW-0479">Metal-binding</keyword>
<dbReference type="AlphaFoldDB" id="A6NZP8"/>
<feature type="domain" description="4Fe-4S ferredoxin-type" evidence="7">
    <location>
        <begin position="322"/>
        <end position="350"/>
    </location>
</feature>
<comment type="function">
    <text evidence="1">Ferredoxins are iron-sulfur proteins that transfer electrons in a wide variety of metabolic reactions.</text>
</comment>
<dbReference type="InterPro" id="IPR050157">
    <property type="entry name" value="PSI_iron-sulfur_center"/>
</dbReference>
<evidence type="ECO:0000259" key="7">
    <source>
        <dbReference type="PROSITE" id="PS51379"/>
    </source>
</evidence>
<dbReference type="STRING" id="411467.BACCAP_03700"/>
<dbReference type="EMBL" id="AAXG02000034">
    <property type="protein sequence ID" value="EDM98401.1"/>
    <property type="molecule type" value="Genomic_DNA"/>
</dbReference>